<protein>
    <submittedName>
        <fullName evidence="1">Uncharacterized protein</fullName>
    </submittedName>
</protein>
<evidence type="ECO:0000313" key="1">
    <source>
        <dbReference type="EMBL" id="CAG9623645.1"/>
    </source>
</evidence>
<dbReference type="Proteomes" id="UP000789833">
    <property type="component" value="Unassembled WGS sequence"/>
</dbReference>
<proteinExistence type="predicted"/>
<dbReference type="EMBL" id="CAKJTJ010000060">
    <property type="protein sequence ID" value="CAG9623645.1"/>
    <property type="molecule type" value="Genomic_DNA"/>
</dbReference>
<organism evidence="1 2">
    <name type="scientific">Sutcliffiella rhizosphaerae</name>
    <dbReference type="NCBI Taxonomy" id="2880967"/>
    <lineage>
        <taxon>Bacteria</taxon>
        <taxon>Bacillati</taxon>
        <taxon>Bacillota</taxon>
        <taxon>Bacilli</taxon>
        <taxon>Bacillales</taxon>
        <taxon>Bacillaceae</taxon>
        <taxon>Sutcliffiella</taxon>
    </lineage>
</organism>
<comment type="caution">
    <text evidence="1">The sequence shown here is derived from an EMBL/GenBank/DDBJ whole genome shotgun (WGS) entry which is preliminary data.</text>
</comment>
<gene>
    <name evidence="1" type="ORF">BACCIP111883_04463</name>
</gene>
<reference evidence="1 2" key="1">
    <citation type="submission" date="2021-10" db="EMBL/GenBank/DDBJ databases">
        <authorList>
            <person name="Criscuolo A."/>
        </authorList>
    </citation>
    <scope>NUCLEOTIDE SEQUENCE [LARGE SCALE GENOMIC DNA]</scope>
    <source>
        <strain evidence="2">CIP 111883</strain>
    </source>
</reference>
<accession>A0ABM8YUJ0</accession>
<evidence type="ECO:0000313" key="2">
    <source>
        <dbReference type="Proteomes" id="UP000789833"/>
    </source>
</evidence>
<sequence>MNRDDWCGGYYELSMEFSPVENNDRLSKALNNVSMLSFVEFTAPSSLDSSPMFGTLSIMEHGKLPFMITMIKCEGEPDWLDVSIPISKIEEIFSIQYPLSFVNNACLEGLHQCLTMLAETVYVQSPFQFAMLGHEITGLTDHQSISIENYEHVTFILPRTFQTKLGVNQPLQSQLQHLHIINV</sequence>
<name>A0ABM8YUJ0_9BACI</name>
<keyword evidence="2" id="KW-1185">Reference proteome</keyword>